<dbReference type="GO" id="GO:0006412">
    <property type="term" value="P:translation"/>
    <property type="evidence" value="ECO:0007669"/>
    <property type="project" value="InterPro"/>
</dbReference>
<reference evidence="6 7" key="1">
    <citation type="journal article" date="2024" name="Science">
        <title>Giant polyketide synthase enzymes in the biosynthesis of giant marine polyether toxins.</title>
        <authorList>
            <person name="Fallon T.R."/>
            <person name="Shende V.V."/>
            <person name="Wierzbicki I.H."/>
            <person name="Pendleton A.L."/>
            <person name="Watervoot N.F."/>
            <person name="Auber R.P."/>
            <person name="Gonzalez D.J."/>
            <person name="Wisecaver J.H."/>
            <person name="Moore B.S."/>
        </authorList>
    </citation>
    <scope>NUCLEOTIDE SEQUENCE [LARGE SCALE GENOMIC DNA]</scope>
    <source>
        <strain evidence="6 7">12B1</strain>
    </source>
</reference>
<dbReference type="Gene3D" id="1.20.5.2650">
    <property type="match status" value="1"/>
</dbReference>
<name>A0AB34IP16_PRYPA</name>
<evidence type="ECO:0000256" key="3">
    <source>
        <dbReference type="ARBA" id="ARBA00023274"/>
    </source>
</evidence>
<evidence type="ECO:0000256" key="1">
    <source>
        <dbReference type="ARBA" id="ARBA00009312"/>
    </source>
</evidence>
<protein>
    <recommendedName>
        <fullName evidence="4">40S ribosomal protein S6</fullName>
    </recommendedName>
</protein>
<accession>A0AB34IP16</accession>
<comment type="caution">
    <text evidence="6">The sequence shown here is derived from an EMBL/GenBank/DDBJ whole genome shotgun (WGS) entry which is preliminary data.</text>
</comment>
<comment type="similarity">
    <text evidence="1 4">Belongs to the eukaryotic ribosomal protein eS6 family.</text>
</comment>
<dbReference type="AlphaFoldDB" id="A0AB34IP16"/>
<dbReference type="GO" id="GO:1990904">
    <property type="term" value="C:ribonucleoprotein complex"/>
    <property type="evidence" value="ECO:0007669"/>
    <property type="project" value="UniProtKB-KW"/>
</dbReference>
<dbReference type="InterPro" id="IPR014401">
    <property type="entry name" value="Ribosomal_eS6-like"/>
</dbReference>
<evidence type="ECO:0000313" key="6">
    <source>
        <dbReference type="EMBL" id="KAL1504196.1"/>
    </source>
</evidence>
<evidence type="ECO:0000256" key="4">
    <source>
        <dbReference type="PIRNR" id="PIRNR002129"/>
    </source>
</evidence>
<organism evidence="6 7">
    <name type="scientific">Prymnesium parvum</name>
    <name type="common">Toxic golden alga</name>
    <dbReference type="NCBI Taxonomy" id="97485"/>
    <lineage>
        <taxon>Eukaryota</taxon>
        <taxon>Haptista</taxon>
        <taxon>Haptophyta</taxon>
        <taxon>Prymnesiophyceae</taxon>
        <taxon>Prymnesiales</taxon>
        <taxon>Prymnesiaceae</taxon>
        <taxon>Prymnesium</taxon>
    </lineage>
</organism>
<gene>
    <name evidence="6" type="ORF">AB1Y20_010605</name>
</gene>
<dbReference type="EMBL" id="JBGBPQ010000020">
    <property type="protein sequence ID" value="KAL1504196.1"/>
    <property type="molecule type" value="Genomic_DNA"/>
</dbReference>
<keyword evidence="2 4" id="KW-0689">Ribosomal protein</keyword>
<evidence type="ECO:0000313" key="7">
    <source>
        <dbReference type="Proteomes" id="UP001515480"/>
    </source>
</evidence>
<dbReference type="GO" id="GO:0005840">
    <property type="term" value="C:ribosome"/>
    <property type="evidence" value="ECO:0007669"/>
    <property type="project" value="UniProtKB-KW"/>
</dbReference>
<evidence type="ECO:0000256" key="5">
    <source>
        <dbReference type="SAM" id="MobiDB-lite"/>
    </source>
</evidence>
<dbReference type="InterPro" id="IPR001377">
    <property type="entry name" value="Ribosomal_eS6"/>
</dbReference>
<sequence length="246" mass="28077">MKLNIANPTTGLQKVFVIDDDKKLRSLYDKRLATEIDGDDLGDEFKGYVLKVTGGQDKDGFSMKQGVLTADRVRLMMAKGDQGCRGYGMRKGERYRKSVRGCIISHHCSVLHMIIVKKGDEEIPGLTDGSIPRRLGPKRASKIRKLFALSKDDDVRKYVIRRELAPKGEKKAGSKAPKIQRLVTPISLQRKRHRMAIKKARQTKAKTEAADYQKLLLQRQKEEREKRQEKISQRRSNRSSRASENN</sequence>
<proteinExistence type="inferred from homology"/>
<dbReference type="GO" id="GO:0003735">
    <property type="term" value="F:structural constituent of ribosome"/>
    <property type="evidence" value="ECO:0007669"/>
    <property type="project" value="InterPro"/>
</dbReference>
<dbReference type="Pfam" id="PF01092">
    <property type="entry name" value="Ribosomal_S6e"/>
    <property type="match status" value="1"/>
</dbReference>
<dbReference type="PIRSF" id="PIRSF002129">
    <property type="entry name" value="Ribosom_S6_euk"/>
    <property type="match status" value="1"/>
</dbReference>
<dbReference type="Proteomes" id="UP001515480">
    <property type="component" value="Unassembled WGS sequence"/>
</dbReference>
<dbReference type="PANTHER" id="PTHR11502">
    <property type="entry name" value="40S RIBOSOMAL PROTEIN S6"/>
    <property type="match status" value="1"/>
</dbReference>
<keyword evidence="7" id="KW-1185">Reference proteome</keyword>
<evidence type="ECO:0000256" key="2">
    <source>
        <dbReference type="ARBA" id="ARBA00022980"/>
    </source>
</evidence>
<keyword evidence="3 4" id="KW-0687">Ribonucleoprotein</keyword>
<dbReference type="SMART" id="SM01405">
    <property type="entry name" value="Ribosomal_S6e"/>
    <property type="match status" value="1"/>
</dbReference>
<feature type="compositionally biased region" description="Basic and acidic residues" evidence="5">
    <location>
        <begin position="219"/>
        <end position="232"/>
    </location>
</feature>
<feature type="region of interest" description="Disordered" evidence="5">
    <location>
        <begin position="219"/>
        <end position="246"/>
    </location>
</feature>